<accession>A0A9D3MQZ6</accession>
<feature type="compositionally biased region" description="Polar residues" evidence="1">
    <location>
        <begin position="432"/>
        <end position="441"/>
    </location>
</feature>
<reference evidence="2" key="1">
    <citation type="submission" date="2021-01" db="EMBL/GenBank/DDBJ databases">
        <title>A chromosome-scale assembly of European eel, Anguilla anguilla.</title>
        <authorList>
            <person name="Henkel C."/>
            <person name="Jong-Raadsen S.A."/>
            <person name="Dufour S."/>
            <person name="Weltzien F.-A."/>
            <person name="Palstra A.P."/>
            <person name="Pelster B."/>
            <person name="Spaink H.P."/>
            <person name="Van Den Thillart G.E."/>
            <person name="Jansen H."/>
            <person name="Zahm M."/>
            <person name="Klopp C."/>
            <person name="Cedric C."/>
            <person name="Louis A."/>
            <person name="Berthelot C."/>
            <person name="Parey E."/>
            <person name="Roest Crollius H."/>
            <person name="Montfort J."/>
            <person name="Robinson-Rechavi M."/>
            <person name="Bucao C."/>
            <person name="Bouchez O."/>
            <person name="Gislard M."/>
            <person name="Lluch J."/>
            <person name="Milhes M."/>
            <person name="Lampietro C."/>
            <person name="Lopez Roques C."/>
            <person name="Donnadieu C."/>
            <person name="Braasch I."/>
            <person name="Desvignes T."/>
            <person name="Postlethwait J."/>
            <person name="Bobe J."/>
            <person name="Guiguen Y."/>
            <person name="Dirks R."/>
        </authorList>
    </citation>
    <scope>NUCLEOTIDE SEQUENCE</scope>
    <source>
        <strain evidence="2">Tag_6206</strain>
        <tissue evidence="2">Liver</tissue>
    </source>
</reference>
<dbReference type="AlphaFoldDB" id="A0A9D3MQZ6"/>
<evidence type="ECO:0000256" key="1">
    <source>
        <dbReference type="SAM" id="MobiDB-lite"/>
    </source>
</evidence>
<feature type="compositionally biased region" description="Low complexity" evidence="1">
    <location>
        <begin position="333"/>
        <end position="348"/>
    </location>
</feature>
<protein>
    <submittedName>
        <fullName evidence="2">Uncharacterized protein</fullName>
    </submittedName>
</protein>
<feature type="compositionally biased region" description="Basic and acidic residues" evidence="1">
    <location>
        <begin position="261"/>
        <end position="270"/>
    </location>
</feature>
<feature type="compositionally biased region" description="Basic residues" evidence="1">
    <location>
        <begin position="22"/>
        <end position="34"/>
    </location>
</feature>
<keyword evidence="3" id="KW-1185">Reference proteome</keyword>
<feature type="compositionally biased region" description="Pro residues" evidence="1">
    <location>
        <begin position="133"/>
        <end position="155"/>
    </location>
</feature>
<dbReference type="Proteomes" id="UP001044222">
    <property type="component" value="Unassembled WGS sequence"/>
</dbReference>
<sequence length="493" mass="52338">MDREVMGDATPKRPQEDPGGNVKKKRKWSRKANKGKQEGEILLQDRERCLQERERCLREKEQSLQEKERFLQERERCLLPSAFPEASACSGASLEGQRHEEAPGKAETPGLVGLAGAVEERPDMPQDVDPSVVPFPPPGQTVPPPGQSMPPPGQTAPPSGQTAPPPGQTVPPPGQTVPPPGQTTLTPGQTTPPPGQTLPTPAQPSPPTPSKNQSDLPHDSTTADLQEKRPSCQSPSTGRESTNQSAESLASTSPSPNPGAEAEKRVETERPASNPSTTEGSGGESTPGPGRAESAKHAGMCASDQSIKHRKDTANSQQSAAEEERKEGTMGRQTAEAAQQQSLESAQAGPPERARGVQGEQESDTNPSTGNAGKNPQRGGEVPASSAPTGSPVDTPPPENKGATADQCDDEGFQTVSSKRKKKRMTHPPQIPQSLQQEPSTDSITVCFHAILSKDFRLDPQNDLVFMMPGPPLGNWNCNYVVKMEATKGVASV</sequence>
<organism evidence="2 3">
    <name type="scientific">Anguilla anguilla</name>
    <name type="common">European freshwater eel</name>
    <name type="synonym">Muraena anguilla</name>
    <dbReference type="NCBI Taxonomy" id="7936"/>
    <lineage>
        <taxon>Eukaryota</taxon>
        <taxon>Metazoa</taxon>
        <taxon>Chordata</taxon>
        <taxon>Craniata</taxon>
        <taxon>Vertebrata</taxon>
        <taxon>Euteleostomi</taxon>
        <taxon>Actinopterygii</taxon>
        <taxon>Neopterygii</taxon>
        <taxon>Teleostei</taxon>
        <taxon>Anguilliformes</taxon>
        <taxon>Anguillidae</taxon>
        <taxon>Anguilla</taxon>
    </lineage>
</organism>
<feature type="region of interest" description="Disordered" evidence="1">
    <location>
        <begin position="87"/>
        <end position="441"/>
    </location>
</feature>
<dbReference type="EMBL" id="JAFIRN010000002">
    <property type="protein sequence ID" value="KAG5853534.1"/>
    <property type="molecule type" value="Genomic_DNA"/>
</dbReference>
<proteinExistence type="predicted"/>
<gene>
    <name evidence="2" type="ORF">ANANG_G00027000</name>
</gene>
<name>A0A9D3MQZ6_ANGAN</name>
<feature type="region of interest" description="Disordered" evidence="1">
    <location>
        <begin position="1"/>
        <end position="41"/>
    </location>
</feature>
<feature type="compositionally biased region" description="Pro residues" evidence="1">
    <location>
        <begin position="190"/>
        <end position="209"/>
    </location>
</feature>
<feature type="compositionally biased region" description="Polar residues" evidence="1">
    <location>
        <begin position="211"/>
        <end position="224"/>
    </location>
</feature>
<feature type="compositionally biased region" description="Polar residues" evidence="1">
    <location>
        <begin position="231"/>
        <end position="254"/>
    </location>
</feature>
<evidence type="ECO:0000313" key="3">
    <source>
        <dbReference type="Proteomes" id="UP001044222"/>
    </source>
</evidence>
<feature type="compositionally biased region" description="Polar residues" evidence="1">
    <location>
        <begin position="364"/>
        <end position="374"/>
    </location>
</feature>
<evidence type="ECO:0000313" key="2">
    <source>
        <dbReference type="EMBL" id="KAG5853534.1"/>
    </source>
</evidence>
<feature type="compositionally biased region" description="Basic and acidic residues" evidence="1">
    <location>
        <begin position="1"/>
        <end position="16"/>
    </location>
</feature>
<feature type="compositionally biased region" description="Pro residues" evidence="1">
    <location>
        <begin position="163"/>
        <end position="181"/>
    </location>
</feature>
<comment type="caution">
    <text evidence="2">The sequence shown here is derived from an EMBL/GenBank/DDBJ whole genome shotgun (WGS) entry which is preliminary data.</text>
</comment>